<dbReference type="InterPro" id="IPR034193">
    <property type="entry name" value="PCSK9_ProteinaseK-like"/>
</dbReference>
<keyword evidence="7" id="KW-0732">Signal</keyword>
<evidence type="ECO:0000256" key="4">
    <source>
        <dbReference type="ARBA" id="ARBA00022825"/>
    </source>
</evidence>
<dbReference type="Gene3D" id="3.30.70.80">
    <property type="entry name" value="Peptidase S8 propeptide/proteinase inhibitor I9"/>
    <property type="match status" value="1"/>
</dbReference>
<gene>
    <name evidence="10" type="ORF">SAMN04487818_110115</name>
</gene>
<dbReference type="STRING" id="155974.SAMN04487818_110115"/>
<feature type="active site" description="Charge relay system" evidence="5">
    <location>
        <position position="203"/>
    </location>
</feature>
<dbReference type="InterPro" id="IPR037045">
    <property type="entry name" value="S8pro/Inhibitor_I9_sf"/>
</dbReference>
<evidence type="ECO:0000313" key="10">
    <source>
        <dbReference type="EMBL" id="SES32156.1"/>
    </source>
</evidence>
<dbReference type="InterPro" id="IPR023828">
    <property type="entry name" value="Peptidase_S8_Ser-AS"/>
</dbReference>
<dbReference type="PANTHER" id="PTHR43806">
    <property type="entry name" value="PEPTIDASE S8"/>
    <property type="match status" value="1"/>
</dbReference>
<dbReference type="Proteomes" id="UP000199051">
    <property type="component" value="Unassembled WGS sequence"/>
</dbReference>
<feature type="domain" description="Inhibitor I9" evidence="9">
    <location>
        <begin position="75"/>
        <end position="126"/>
    </location>
</feature>
<evidence type="ECO:0000256" key="3">
    <source>
        <dbReference type="ARBA" id="ARBA00022801"/>
    </source>
</evidence>
<proteinExistence type="inferred from homology"/>
<dbReference type="InterPro" id="IPR000209">
    <property type="entry name" value="Peptidase_S8/S53_dom"/>
</dbReference>
<dbReference type="RefSeq" id="WP_092782654.1">
    <property type="nucleotide sequence ID" value="NZ_FOGI01000010.1"/>
</dbReference>
<keyword evidence="11" id="KW-1185">Reference proteome</keyword>
<feature type="active site" description="Charge relay system" evidence="5">
    <location>
        <position position="169"/>
    </location>
</feature>
<dbReference type="PRINTS" id="PR00723">
    <property type="entry name" value="SUBTILISIN"/>
</dbReference>
<dbReference type="EMBL" id="FOGI01000010">
    <property type="protein sequence ID" value="SES32156.1"/>
    <property type="molecule type" value="Genomic_DNA"/>
</dbReference>
<keyword evidence="4 5" id="KW-0720">Serine protease</keyword>
<dbReference type="CDD" id="cd04077">
    <property type="entry name" value="Peptidases_S8_PCSK9_ProteinaseK_like"/>
    <property type="match status" value="1"/>
</dbReference>
<reference evidence="11" key="1">
    <citation type="submission" date="2016-10" db="EMBL/GenBank/DDBJ databases">
        <authorList>
            <person name="Varghese N."/>
            <person name="Submissions S."/>
        </authorList>
    </citation>
    <scope>NUCLEOTIDE SEQUENCE [LARGE SCALE GENOMIC DNA]</scope>
    <source>
        <strain evidence="11">DSM 44260</strain>
    </source>
</reference>
<evidence type="ECO:0000259" key="8">
    <source>
        <dbReference type="Pfam" id="PF00082"/>
    </source>
</evidence>
<dbReference type="AlphaFoldDB" id="A0A1H9WDZ1"/>
<evidence type="ECO:0000256" key="6">
    <source>
        <dbReference type="RuleBase" id="RU003355"/>
    </source>
</evidence>
<feature type="chain" id="PRO_5011588571" evidence="7">
    <location>
        <begin position="34"/>
        <end position="416"/>
    </location>
</feature>
<dbReference type="InterPro" id="IPR022398">
    <property type="entry name" value="Peptidase_S8_His-AS"/>
</dbReference>
<feature type="domain" description="Peptidase S8/S53" evidence="8">
    <location>
        <begin position="167"/>
        <end position="392"/>
    </location>
</feature>
<dbReference type="GO" id="GO:0005615">
    <property type="term" value="C:extracellular space"/>
    <property type="evidence" value="ECO:0007669"/>
    <property type="project" value="TreeGrafter"/>
</dbReference>
<accession>A0A1H9WDZ1</accession>
<dbReference type="Gene3D" id="3.40.50.200">
    <property type="entry name" value="Peptidase S8/S53 domain"/>
    <property type="match status" value="1"/>
</dbReference>
<evidence type="ECO:0000256" key="7">
    <source>
        <dbReference type="SAM" id="SignalP"/>
    </source>
</evidence>
<protein>
    <submittedName>
        <fullName evidence="10">Serine protease, subtilisin family</fullName>
    </submittedName>
</protein>
<dbReference type="Pfam" id="PF00082">
    <property type="entry name" value="Peptidase_S8"/>
    <property type="match status" value="1"/>
</dbReference>
<dbReference type="PANTHER" id="PTHR43806:SF11">
    <property type="entry name" value="CEREVISIN-RELATED"/>
    <property type="match status" value="1"/>
</dbReference>
<dbReference type="InterPro" id="IPR023827">
    <property type="entry name" value="Peptidase_S8_Asp-AS"/>
</dbReference>
<dbReference type="GO" id="GO:0004252">
    <property type="term" value="F:serine-type endopeptidase activity"/>
    <property type="evidence" value="ECO:0007669"/>
    <property type="project" value="UniProtKB-UniRule"/>
</dbReference>
<feature type="active site" description="Charge relay system" evidence="5">
    <location>
        <position position="359"/>
    </location>
</feature>
<dbReference type="InterPro" id="IPR015500">
    <property type="entry name" value="Peptidase_S8_subtilisin-rel"/>
</dbReference>
<name>A0A1H9WDZ1_9PSEU</name>
<dbReference type="FunFam" id="3.40.50.200:FF:000014">
    <property type="entry name" value="Proteinase K"/>
    <property type="match status" value="1"/>
</dbReference>
<dbReference type="PROSITE" id="PS00138">
    <property type="entry name" value="SUBTILASE_SER"/>
    <property type="match status" value="1"/>
</dbReference>
<dbReference type="PROSITE" id="PS00137">
    <property type="entry name" value="SUBTILASE_HIS"/>
    <property type="match status" value="1"/>
</dbReference>
<evidence type="ECO:0000256" key="5">
    <source>
        <dbReference type="PROSITE-ProRule" id="PRU01240"/>
    </source>
</evidence>
<evidence type="ECO:0000256" key="2">
    <source>
        <dbReference type="ARBA" id="ARBA00022670"/>
    </source>
</evidence>
<dbReference type="GO" id="GO:0006508">
    <property type="term" value="P:proteolysis"/>
    <property type="evidence" value="ECO:0007669"/>
    <property type="project" value="UniProtKB-KW"/>
</dbReference>
<comment type="similarity">
    <text evidence="1 5 6">Belongs to the peptidase S8 family.</text>
</comment>
<organism evidence="10 11">
    <name type="scientific">Actinokineospora terrae</name>
    <dbReference type="NCBI Taxonomy" id="155974"/>
    <lineage>
        <taxon>Bacteria</taxon>
        <taxon>Bacillati</taxon>
        <taxon>Actinomycetota</taxon>
        <taxon>Actinomycetes</taxon>
        <taxon>Pseudonocardiales</taxon>
        <taxon>Pseudonocardiaceae</taxon>
        <taxon>Actinokineospora</taxon>
    </lineage>
</organism>
<dbReference type="SUPFAM" id="SSF54897">
    <property type="entry name" value="Protease propeptides/inhibitors"/>
    <property type="match status" value="1"/>
</dbReference>
<dbReference type="InterPro" id="IPR010259">
    <property type="entry name" value="S8pro/Inhibitor_I9"/>
</dbReference>
<keyword evidence="3 5" id="KW-0378">Hydrolase</keyword>
<dbReference type="Pfam" id="PF05922">
    <property type="entry name" value="Inhibitor_I9"/>
    <property type="match status" value="1"/>
</dbReference>
<dbReference type="InterPro" id="IPR006311">
    <property type="entry name" value="TAT_signal"/>
</dbReference>
<sequence>MNARFRKVSRRFALLAGTVVVVAGFGGAVPVAAAPAPATKPAQILFADTPTAVPDTYIAVLADQQASPDVVKRRATEATQKYGVTVQNSYYTALRGFQVKASVEQARQLSTDTAFEYIAQDQEFSTQALGVQTAPPSWGLNRIDQRSLPLDTKYHYPQTAPNVYAYIIDTGIRYTHQEFGGRAIYGIDTVGGVFPPGNDCHGHGTHVAGTVGGKTVGVAKQVQLVSVRVLNCAGSGTGGGVIAGVDWVTNDAILTGRKGVANMSLGGLNFPPLNTAVTNSISAGNVHYSVAAGNSNANACAYSPASVPAATTVGSTDPNDTRSTFSNYGPCVDLFAPGRNIYSAHHTADNAYTTMSGTSMAAPHVTGTAAMWRQRFPGDSAWQTATSLTANATPGVVLSPGAGSPNLLLFANHIPV</sequence>
<feature type="signal peptide" evidence="7">
    <location>
        <begin position="1"/>
        <end position="33"/>
    </location>
</feature>
<dbReference type="InterPro" id="IPR050131">
    <property type="entry name" value="Peptidase_S8_subtilisin-like"/>
</dbReference>
<evidence type="ECO:0000259" key="9">
    <source>
        <dbReference type="Pfam" id="PF05922"/>
    </source>
</evidence>
<dbReference type="PROSITE" id="PS00136">
    <property type="entry name" value="SUBTILASE_ASP"/>
    <property type="match status" value="1"/>
</dbReference>
<dbReference type="PROSITE" id="PS51318">
    <property type="entry name" value="TAT"/>
    <property type="match status" value="1"/>
</dbReference>
<dbReference type="SUPFAM" id="SSF52743">
    <property type="entry name" value="Subtilisin-like"/>
    <property type="match status" value="1"/>
</dbReference>
<dbReference type="InterPro" id="IPR036852">
    <property type="entry name" value="Peptidase_S8/S53_dom_sf"/>
</dbReference>
<evidence type="ECO:0000313" key="11">
    <source>
        <dbReference type="Proteomes" id="UP000199051"/>
    </source>
</evidence>
<dbReference type="PROSITE" id="PS51892">
    <property type="entry name" value="SUBTILASE"/>
    <property type="match status" value="1"/>
</dbReference>
<keyword evidence="2 5" id="KW-0645">Protease</keyword>
<evidence type="ECO:0000256" key="1">
    <source>
        <dbReference type="ARBA" id="ARBA00011073"/>
    </source>
</evidence>